<feature type="coiled-coil region" evidence="3">
    <location>
        <begin position="698"/>
        <end position="933"/>
    </location>
</feature>
<dbReference type="PANTHER" id="PTHR15454:SF56">
    <property type="entry name" value="PROTEIN PHOSPHATASE 1 REGULATORY SUBUNIT 7-RELATED"/>
    <property type="match status" value="1"/>
</dbReference>
<sequence length="995" mass="115637">MDAPPPPDDDDVSLVHGPIVISQVNCGLNFIDDLANDDGSDELVEQMNLHGNNIQTMDGLESFTGLVELCLSSNFIEEIAFHALQPLIHLRVLDLSANSIQSTLGFPQLPMLEELSMAHNCLQCLEGLTRPVKFPKLRYMDLRGNEFAEFNDVISLQRLKVVRLSHLRLQAADGGQANPICDRDNYQHVIIKMLPKLVLLDEEEVEFLKEMGSLHMPKYRSLMRQIVENKHTELQPGKNLHGEKTGPGTPVQRRLREEHTFHKQSPRIKTATRRSYPIQKDHALKVTGKGDVDILSPHNSPPPPPPPPPIVSETDLSKPYTTYRVILKDCSTNTEVDLEKDILRREQIMTQRETEILEKEKKFLAKENEFFIREKDFRTQIADLQEELKDTQSRAEKAEAAVLEMTNHLLQKEKDQAAVAASSSELASVIQQSQDERQVEWNATLEALKLYHQQEVEALDLQKRELESKRAALESDSAITSRKLGEAEDSLRKKSIEFETWISKFAETSKELELERKTHDALATQLSSEVKYHKDRVEQAEKRNTQLEMQVTELKTNVEAVYNKCIEKDEAVQQLKKGLVARQDELDALRMQHVKDSERQDKLQTQQQDLYERQLQASIVQIEMEFRKEHQQSAQKLKTLQRKNQDCLKELSRVREAYKVSVQREATVKAEIKKIQAIMADDKKKLYAEDTKRSDVFKAKLRAEKEKSRALVEQLADEQKKLAQGAMLSAELDEKKAENDQLRHEAQQFEDQRGEWKKLEDDLRAALKVKDIMLADQQRQIKEIQRDRRQTEEQFNDEIAELQTQVEDLEAALDENLQKCTEEEVKNEKLSVKIDSLEQDAPEKEKQLSVLREELEHKVSALEFLDQEMQRMRGALENQDGLFQKRIQKHIEQHREEIERVRAGAEEEREHQLLEWETERNEMMRKYEVLASEMKDIASQNTKLRLTVDQERRKNAQNDRDMRIMLAQIDRERQVKKENLRQIKSLFEQLQREES</sequence>
<dbReference type="InterPro" id="IPR001611">
    <property type="entry name" value="Leu-rich_rpt"/>
</dbReference>
<dbReference type="Proteomes" id="UP000693981">
    <property type="component" value="Unassembled WGS sequence"/>
</dbReference>
<evidence type="ECO:0000256" key="3">
    <source>
        <dbReference type="SAM" id="Coils"/>
    </source>
</evidence>
<keyword evidence="1" id="KW-0433">Leucine-rich repeat</keyword>
<feature type="coiled-coil region" evidence="3">
    <location>
        <begin position="523"/>
        <end position="564"/>
    </location>
</feature>
<name>A0A8T1X6Q7_9STRA</name>
<dbReference type="PANTHER" id="PTHR15454">
    <property type="entry name" value="NISCHARIN RELATED"/>
    <property type="match status" value="1"/>
</dbReference>
<dbReference type="Pfam" id="PF13855">
    <property type="entry name" value="LRR_8"/>
    <property type="match status" value="1"/>
</dbReference>
<dbReference type="PROSITE" id="PS51450">
    <property type="entry name" value="LRR"/>
    <property type="match status" value="1"/>
</dbReference>
<evidence type="ECO:0000256" key="1">
    <source>
        <dbReference type="ARBA" id="ARBA00022614"/>
    </source>
</evidence>
<accession>A0A8T1X6Q7</accession>
<feature type="coiled-coil region" evidence="3">
    <location>
        <begin position="630"/>
        <end position="657"/>
    </location>
</feature>
<evidence type="ECO:0000256" key="2">
    <source>
        <dbReference type="ARBA" id="ARBA00022737"/>
    </source>
</evidence>
<gene>
    <name evidence="5" type="ORF">PHYBOEH_001767</name>
</gene>
<dbReference type="OrthoDB" id="7451790at2759"/>
<feature type="coiled-coil region" evidence="3">
    <location>
        <begin position="374"/>
        <end position="408"/>
    </location>
</feature>
<reference evidence="5" key="1">
    <citation type="submission" date="2021-02" db="EMBL/GenBank/DDBJ databases">
        <authorList>
            <person name="Palmer J.M."/>
        </authorList>
    </citation>
    <scope>NUCLEOTIDE SEQUENCE</scope>
    <source>
        <strain evidence="5">SCRP23</strain>
    </source>
</reference>
<organism evidence="5 6">
    <name type="scientific">Phytophthora boehmeriae</name>
    <dbReference type="NCBI Taxonomy" id="109152"/>
    <lineage>
        <taxon>Eukaryota</taxon>
        <taxon>Sar</taxon>
        <taxon>Stramenopiles</taxon>
        <taxon>Oomycota</taxon>
        <taxon>Peronosporomycetes</taxon>
        <taxon>Peronosporales</taxon>
        <taxon>Peronosporaceae</taxon>
        <taxon>Phytophthora</taxon>
    </lineage>
</organism>
<keyword evidence="6" id="KW-1185">Reference proteome</keyword>
<evidence type="ECO:0000313" key="6">
    <source>
        <dbReference type="Proteomes" id="UP000693981"/>
    </source>
</evidence>
<dbReference type="GO" id="GO:0005737">
    <property type="term" value="C:cytoplasm"/>
    <property type="evidence" value="ECO:0007669"/>
    <property type="project" value="TreeGrafter"/>
</dbReference>
<feature type="region of interest" description="Disordered" evidence="4">
    <location>
        <begin position="290"/>
        <end position="313"/>
    </location>
</feature>
<keyword evidence="3" id="KW-0175">Coiled coil</keyword>
<comment type="caution">
    <text evidence="5">The sequence shown here is derived from an EMBL/GenBank/DDBJ whole genome shotgun (WGS) entry which is preliminary data.</text>
</comment>
<proteinExistence type="predicted"/>
<evidence type="ECO:0000313" key="5">
    <source>
        <dbReference type="EMBL" id="KAG7401351.1"/>
    </source>
</evidence>
<dbReference type="EMBL" id="JAGDFL010000014">
    <property type="protein sequence ID" value="KAG7401351.1"/>
    <property type="molecule type" value="Genomic_DNA"/>
</dbReference>
<evidence type="ECO:0000256" key="4">
    <source>
        <dbReference type="SAM" id="MobiDB-lite"/>
    </source>
</evidence>
<evidence type="ECO:0008006" key="7">
    <source>
        <dbReference type="Google" id="ProtNLM"/>
    </source>
</evidence>
<protein>
    <recommendedName>
        <fullName evidence="7">Leucine-rich repeat and coiled-coil domain-containing protein 1</fullName>
    </recommendedName>
</protein>
<keyword evidence="2" id="KW-0677">Repeat</keyword>
<feature type="compositionally biased region" description="Pro residues" evidence="4">
    <location>
        <begin position="299"/>
        <end position="310"/>
    </location>
</feature>
<dbReference type="AlphaFoldDB" id="A0A8T1X6Q7"/>